<keyword evidence="2" id="KW-0413">Isomerase</keyword>
<evidence type="ECO:0000313" key="3">
    <source>
        <dbReference type="Proteomes" id="UP000676325"/>
    </source>
</evidence>
<dbReference type="SUPFAM" id="SSF51419">
    <property type="entry name" value="PLP-binding barrel"/>
    <property type="match status" value="1"/>
</dbReference>
<organism evidence="2 3">
    <name type="scientific">Actinospica acidithermotolerans</name>
    <dbReference type="NCBI Taxonomy" id="2828514"/>
    <lineage>
        <taxon>Bacteria</taxon>
        <taxon>Bacillati</taxon>
        <taxon>Actinomycetota</taxon>
        <taxon>Actinomycetes</taxon>
        <taxon>Catenulisporales</taxon>
        <taxon>Actinospicaceae</taxon>
        <taxon>Actinospica</taxon>
    </lineage>
</organism>
<dbReference type="InterPro" id="IPR009006">
    <property type="entry name" value="Ala_racemase/Decarboxylase_C"/>
</dbReference>
<accession>A0A941EFL5</accession>
<dbReference type="Pfam" id="PF01168">
    <property type="entry name" value="Ala_racemase_N"/>
    <property type="match status" value="1"/>
</dbReference>
<keyword evidence="3" id="KW-1185">Reference proteome</keyword>
<name>A0A941EFL5_9ACTN</name>
<dbReference type="EC" id="5.1.1.1" evidence="2"/>
<dbReference type="InterPro" id="IPR001608">
    <property type="entry name" value="Ala_racemase_N"/>
</dbReference>
<dbReference type="EMBL" id="JAGSOH010000094">
    <property type="protein sequence ID" value="MBR7829675.1"/>
    <property type="molecule type" value="Genomic_DNA"/>
</dbReference>
<dbReference type="Gene3D" id="2.40.37.10">
    <property type="entry name" value="Lyase, Ornithine Decarboxylase, Chain A, domain 1"/>
    <property type="match status" value="1"/>
</dbReference>
<reference evidence="2" key="1">
    <citation type="submission" date="2021-04" db="EMBL/GenBank/DDBJ databases">
        <title>Genome based classification of Actinospica acidithermotolerans sp. nov., an actinobacterium isolated from an Indonesian hot spring.</title>
        <authorList>
            <person name="Kusuma A.B."/>
            <person name="Putra K.E."/>
            <person name="Nafisah S."/>
            <person name="Loh J."/>
            <person name="Nouioui I."/>
            <person name="Goodfellow M."/>
        </authorList>
    </citation>
    <scope>NUCLEOTIDE SEQUENCE</scope>
    <source>
        <strain evidence="2">MGRD01-02</strain>
    </source>
</reference>
<evidence type="ECO:0000313" key="2">
    <source>
        <dbReference type="EMBL" id="MBR7829675.1"/>
    </source>
</evidence>
<comment type="caution">
    <text evidence="2">The sequence shown here is derived from an EMBL/GenBank/DDBJ whole genome shotgun (WGS) entry which is preliminary data.</text>
</comment>
<gene>
    <name evidence="2" type="ORF">KDK95_25435</name>
</gene>
<sequence length="365" mass="40265">MSLTFYVDRQAWQAHHRRIAADHPKPVPVVKGNGYGFTLPVLAEAARDLGPGAGVDGIAVGTAQEAVSILDHFPYDMALLEPYLPGGEWLELPERVVRNAASIEAVRMLAGRRMMIDCRSSLRAHGVSRGELRALRRALCSDGPEGYSVHLPIERPAHADPVREVSEWIFALRDAGLMIPVMYVSHVRRSEIGALRLLFPRIRFRPRIGTELWLGDPSAVEARATVLDVMPVRKGEPVGYRQWRARQSGWIVVVSGGALHGVGLEAPKVLRGMLPRVKEIGRSGLRAMNRTLSPFTWKGRRCWFAEPPHMSVSMIYMPDSEIPPRPGSELVAELRHTATHFDRVALVDARGVSGQGTTGVRPACA</sequence>
<dbReference type="Proteomes" id="UP000676325">
    <property type="component" value="Unassembled WGS sequence"/>
</dbReference>
<proteinExistence type="predicted"/>
<evidence type="ECO:0000259" key="1">
    <source>
        <dbReference type="Pfam" id="PF01168"/>
    </source>
</evidence>
<dbReference type="Gene3D" id="3.20.20.10">
    <property type="entry name" value="Alanine racemase"/>
    <property type="match status" value="1"/>
</dbReference>
<feature type="domain" description="Alanine racemase N-terminal" evidence="1">
    <location>
        <begin position="7"/>
        <end position="110"/>
    </location>
</feature>
<dbReference type="InterPro" id="IPR029066">
    <property type="entry name" value="PLP-binding_barrel"/>
</dbReference>
<dbReference type="AlphaFoldDB" id="A0A941EFL5"/>
<protein>
    <submittedName>
        <fullName evidence="2">Alanine racemase</fullName>
        <ecNumber evidence="2">5.1.1.1</ecNumber>
    </submittedName>
</protein>
<dbReference type="RefSeq" id="WP_212520809.1">
    <property type="nucleotide sequence ID" value="NZ_JAGSOH010000094.1"/>
</dbReference>
<dbReference type="GO" id="GO:0008784">
    <property type="term" value="F:alanine racemase activity"/>
    <property type="evidence" value="ECO:0007669"/>
    <property type="project" value="UniProtKB-EC"/>
</dbReference>